<dbReference type="SUPFAM" id="SSF51735">
    <property type="entry name" value="NAD(P)-binding Rossmann-fold domains"/>
    <property type="match status" value="1"/>
</dbReference>
<dbReference type="InterPro" id="IPR051397">
    <property type="entry name" value="Zn-ADH-like_protein"/>
</dbReference>
<dbReference type="PANTHER" id="PTHR43677:SF4">
    <property type="entry name" value="QUINONE OXIDOREDUCTASE-LIKE PROTEIN 2"/>
    <property type="match status" value="1"/>
</dbReference>
<organism evidence="3 4">
    <name type="scientific">Paraburkholderia dipogonis</name>
    <dbReference type="NCBI Taxonomy" id="1211383"/>
    <lineage>
        <taxon>Bacteria</taxon>
        <taxon>Pseudomonadati</taxon>
        <taxon>Pseudomonadota</taxon>
        <taxon>Betaproteobacteria</taxon>
        <taxon>Burkholderiales</taxon>
        <taxon>Burkholderiaceae</taxon>
        <taxon>Paraburkholderia</taxon>
    </lineage>
</organism>
<dbReference type="InterPro" id="IPR036291">
    <property type="entry name" value="NAD(P)-bd_dom_sf"/>
</dbReference>
<dbReference type="PANTHER" id="PTHR43677">
    <property type="entry name" value="SHORT-CHAIN DEHYDROGENASE/REDUCTASE"/>
    <property type="match status" value="1"/>
</dbReference>
<evidence type="ECO:0000313" key="4">
    <source>
        <dbReference type="Proteomes" id="UP000297385"/>
    </source>
</evidence>
<dbReference type="Gene3D" id="3.40.50.720">
    <property type="entry name" value="NAD(P)-binding Rossmann-like Domain"/>
    <property type="match status" value="1"/>
</dbReference>
<name>A0A4Y8MX69_9BURK</name>
<dbReference type="Pfam" id="PF08240">
    <property type="entry name" value="ADH_N"/>
    <property type="match status" value="1"/>
</dbReference>
<dbReference type="GO" id="GO:0016491">
    <property type="term" value="F:oxidoreductase activity"/>
    <property type="evidence" value="ECO:0007669"/>
    <property type="project" value="InterPro"/>
</dbReference>
<dbReference type="SMART" id="SM00829">
    <property type="entry name" value="PKS_ER"/>
    <property type="match status" value="1"/>
</dbReference>
<dbReference type="SUPFAM" id="SSF50129">
    <property type="entry name" value="GroES-like"/>
    <property type="match status" value="1"/>
</dbReference>
<comment type="caution">
    <text evidence="3">The sequence shown here is derived from an EMBL/GenBank/DDBJ whole genome shotgun (WGS) entry which is preliminary data.</text>
</comment>
<dbReference type="CDD" id="cd08241">
    <property type="entry name" value="QOR1"/>
    <property type="match status" value="1"/>
</dbReference>
<dbReference type="InterPro" id="IPR011032">
    <property type="entry name" value="GroES-like_sf"/>
</dbReference>
<dbReference type="AlphaFoldDB" id="A0A4Y8MX69"/>
<dbReference type="EMBL" id="SNVI01000002">
    <property type="protein sequence ID" value="TFE41975.1"/>
    <property type="molecule type" value="Genomic_DNA"/>
</dbReference>
<feature type="domain" description="Enoyl reductase (ER)" evidence="2">
    <location>
        <begin position="10"/>
        <end position="326"/>
    </location>
</feature>
<dbReference type="InterPro" id="IPR013154">
    <property type="entry name" value="ADH-like_N"/>
</dbReference>
<dbReference type="InterPro" id="IPR020843">
    <property type="entry name" value="ER"/>
</dbReference>
<dbReference type="Pfam" id="PF00107">
    <property type="entry name" value="ADH_zinc_N"/>
    <property type="match status" value="1"/>
</dbReference>
<dbReference type="InterPro" id="IPR013149">
    <property type="entry name" value="ADH-like_C"/>
</dbReference>
<evidence type="ECO:0000259" key="2">
    <source>
        <dbReference type="SMART" id="SM00829"/>
    </source>
</evidence>
<sequence length="332" mass="35628">MRSYRVHEHGQPSSMKIEEIPSPSPDRGQMLIDVEASGINFPDVLVVSGAYQLLPARPFTPGKDFAGVVRAIGEGVTEYAPGDRIMSQIEYGALAEQALTTPSQSFRLPDGMGFEAAAAMGLVYQTAWFALMERGQYKAGETVLIGGAAGGVGLAAVQIAVGHGATVLAAVRNEEEAKVVRESGAHHVIDLSGGNLRDSIREQVHACTDGRGADVVLDPLGAEFFTGALRATAWCGRVVVIGFAAGDIPTLKVNYLLLKNISVSGLQWSDYRDRTPEKVRAAQDDLFRLWHEGHVRPVVMRTFAFENAAEAMTLVRDGKVRGKVVVAAKRNS</sequence>
<feature type="region of interest" description="Disordered" evidence="1">
    <location>
        <begin position="1"/>
        <end position="26"/>
    </location>
</feature>
<reference evidence="3 4" key="1">
    <citation type="submission" date="2019-03" db="EMBL/GenBank/DDBJ databases">
        <title>Complete Genome Sequence of Paraburkholderia dipogonis ICMP 19430T, a Nitrogen-fixing Symbiont of the South African Invasive Legume Dipogon lignosus in New Zealand.</title>
        <authorList>
            <person name="De Meyer S.E."/>
        </authorList>
    </citation>
    <scope>NUCLEOTIDE SEQUENCE [LARGE SCALE GENOMIC DNA]</scope>
    <source>
        <strain evidence="3 4">ICMP 19430</strain>
    </source>
</reference>
<gene>
    <name evidence="3" type="ORF">E2553_35730</name>
</gene>
<proteinExistence type="predicted"/>
<evidence type="ECO:0000256" key="1">
    <source>
        <dbReference type="SAM" id="MobiDB-lite"/>
    </source>
</evidence>
<evidence type="ECO:0000313" key="3">
    <source>
        <dbReference type="EMBL" id="TFE41975.1"/>
    </source>
</evidence>
<accession>A0A4Y8MX69</accession>
<dbReference type="Proteomes" id="UP000297385">
    <property type="component" value="Unassembled WGS sequence"/>
</dbReference>
<protein>
    <submittedName>
        <fullName evidence="3">NADPH:quinone oxidoreductase family protein</fullName>
    </submittedName>
</protein>
<dbReference type="Gene3D" id="3.90.180.10">
    <property type="entry name" value="Medium-chain alcohol dehydrogenases, catalytic domain"/>
    <property type="match status" value="1"/>
</dbReference>
<feature type="compositionally biased region" description="Basic and acidic residues" evidence="1">
    <location>
        <begin position="1"/>
        <end position="10"/>
    </location>
</feature>